<comment type="caution">
    <text evidence="2">The sequence shown here is derived from an EMBL/GenBank/DDBJ whole genome shotgun (WGS) entry which is preliminary data.</text>
</comment>
<evidence type="ECO:0000259" key="1">
    <source>
        <dbReference type="Pfam" id="PF20033"/>
    </source>
</evidence>
<name>A0A0J7Y7I1_9SPHN</name>
<dbReference type="RefSeq" id="WP_236710722.1">
    <property type="nucleotide sequence ID" value="NZ_KQ130452.1"/>
</dbReference>
<protein>
    <recommendedName>
        <fullName evidence="1">DUF6438 domain-containing protein</fullName>
    </recommendedName>
</protein>
<keyword evidence="3" id="KW-1185">Reference proteome</keyword>
<proteinExistence type="predicted"/>
<dbReference type="InterPro" id="IPR045497">
    <property type="entry name" value="DUF6438"/>
</dbReference>
<organism evidence="2 3">
    <name type="scientific">Novosphingobium barchaimii LL02</name>
    <dbReference type="NCBI Taxonomy" id="1114963"/>
    <lineage>
        <taxon>Bacteria</taxon>
        <taxon>Pseudomonadati</taxon>
        <taxon>Pseudomonadota</taxon>
        <taxon>Alphaproteobacteria</taxon>
        <taxon>Sphingomonadales</taxon>
        <taxon>Sphingomonadaceae</taxon>
        <taxon>Novosphingobium</taxon>
    </lineage>
</organism>
<evidence type="ECO:0000313" key="2">
    <source>
        <dbReference type="EMBL" id="KMS59786.1"/>
    </source>
</evidence>
<dbReference type="Pfam" id="PF20033">
    <property type="entry name" value="DUF6438"/>
    <property type="match status" value="1"/>
</dbReference>
<dbReference type="PATRIC" id="fig|1114963.3.peg.1181"/>
<reference evidence="2 3" key="1">
    <citation type="journal article" date="2015" name="G3 (Bethesda)">
        <title>Insights into Ongoing Evolution of the Hexachlorocyclohexane Catabolic Pathway from Comparative Genomics of Ten Sphingomonadaceae Strains.</title>
        <authorList>
            <person name="Pearce S.L."/>
            <person name="Oakeshott J.G."/>
            <person name="Pandey G."/>
        </authorList>
    </citation>
    <scope>NUCLEOTIDE SEQUENCE [LARGE SCALE GENOMIC DNA]</scope>
    <source>
        <strain evidence="2 3">LL02</strain>
    </source>
</reference>
<dbReference type="AlphaFoldDB" id="A0A0J7Y7I1"/>
<feature type="domain" description="DUF6438" evidence="1">
    <location>
        <begin position="39"/>
        <end position="153"/>
    </location>
</feature>
<evidence type="ECO:0000313" key="3">
    <source>
        <dbReference type="Proteomes" id="UP000052268"/>
    </source>
</evidence>
<sequence length="175" mass="18687">MRATFVVAVVLGTGLLICCTPRVRSGAPTLPVTAQGGEEIRISRGPCFGFCPVYTLAVTPAGRVDFKGERHTAVLGQRAHSVGRTAYEDVRGALAALRPETGIETEFACKVAVSDMSHLTLEWIAADGTRTALTYGMGCRDPEGAAIMQTVEKQLHKLEAAEWAAQKTWPGDTRG</sequence>
<gene>
    <name evidence="2" type="ORF">V474_11370</name>
</gene>
<dbReference type="EMBL" id="JACU01000002">
    <property type="protein sequence ID" value="KMS59786.1"/>
    <property type="molecule type" value="Genomic_DNA"/>
</dbReference>
<dbReference type="Proteomes" id="UP000052268">
    <property type="component" value="Unassembled WGS sequence"/>
</dbReference>
<accession>A0A0J7Y7I1</accession>